<dbReference type="GO" id="GO:0005886">
    <property type="term" value="C:plasma membrane"/>
    <property type="evidence" value="ECO:0007669"/>
    <property type="project" value="UniProtKB-SubCell"/>
</dbReference>
<keyword evidence="5 7" id="KW-1133">Transmembrane helix</keyword>
<proteinExistence type="predicted"/>
<dbReference type="InterPro" id="IPR000515">
    <property type="entry name" value="MetI-like"/>
</dbReference>
<evidence type="ECO:0000256" key="5">
    <source>
        <dbReference type="ARBA" id="ARBA00022989"/>
    </source>
</evidence>
<accession>X1AXB3</accession>
<dbReference type="GO" id="GO:0055085">
    <property type="term" value="P:transmembrane transport"/>
    <property type="evidence" value="ECO:0007669"/>
    <property type="project" value="InterPro"/>
</dbReference>
<keyword evidence="3" id="KW-1003">Cell membrane</keyword>
<keyword evidence="6 7" id="KW-0472">Membrane</keyword>
<evidence type="ECO:0000256" key="3">
    <source>
        <dbReference type="ARBA" id="ARBA00022475"/>
    </source>
</evidence>
<name>X1AXB3_9ZZZZ</name>
<feature type="domain" description="ABC transmembrane type-1" evidence="8">
    <location>
        <begin position="1"/>
        <end position="135"/>
    </location>
</feature>
<dbReference type="Pfam" id="PF00528">
    <property type="entry name" value="BPD_transp_1"/>
    <property type="match status" value="1"/>
</dbReference>
<keyword evidence="4 7" id="KW-0812">Transmembrane</keyword>
<dbReference type="Gene3D" id="1.10.3720.10">
    <property type="entry name" value="MetI-like"/>
    <property type="match status" value="1"/>
</dbReference>
<gene>
    <name evidence="9" type="ORF">S01H4_34433</name>
</gene>
<evidence type="ECO:0000256" key="2">
    <source>
        <dbReference type="ARBA" id="ARBA00022448"/>
    </source>
</evidence>
<comment type="caution">
    <text evidence="9">The sequence shown here is derived from an EMBL/GenBank/DDBJ whole genome shotgun (WGS) entry which is preliminary data.</text>
</comment>
<evidence type="ECO:0000256" key="7">
    <source>
        <dbReference type="SAM" id="Phobius"/>
    </source>
</evidence>
<keyword evidence="2" id="KW-0813">Transport</keyword>
<dbReference type="PANTHER" id="PTHR30193:SF37">
    <property type="entry name" value="INNER MEMBRANE ABC TRANSPORTER PERMEASE PROTEIN YCJO"/>
    <property type="match status" value="1"/>
</dbReference>
<comment type="subcellular location">
    <subcellularLocation>
        <location evidence="1">Cell membrane</location>
        <topology evidence="1">Multi-pass membrane protein</topology>
    </subcellularLocation>
</comment>
<sequence length="135" mass="14814">MVSVGIGSSLIIATLIHRTSGFAKRAYIAMFFVPVVTSLVAVSLVWKLLYYPNVGIFAKIISNVLHLSPPLFLADPKTALISIIFMDIWKDTGLRTVILHAGMEEIPESIYDASKIDGASAISHFFKITIPLLRP</sequence>
<feature type="transmembrane region" description="Helical" evidence="7">
    <location>
        <begin position="28"/>
        <end position="49"/>
    </location>
</feature>
<dbReference type="AlphaFoldDB" id="X1AXB3"/>
<organism evidence="9">
    <name type="scientific">marine sediment metagenome</name>
    <dbReference type="NCBI Taxonomy" id="412755"/>
    <lineage>
        <taxon>unclassified sequences</taxon>
        <taxon>metagenomes</taxon>
        <taxon>ecological metagenomes</taxon>
    </lineage>
</organism>
<reference evidence="9" key="1">
    <citation type="journal article" date="2014" name="Front. Microbiol.">
        <title>High frequency of phylogenetically diverse reductive dehalogenase-homologous genes in deep subseafloor sedimentary metagenomes.</title>
        <authorList>
            <person name="Kawai M."/>
            <person name="Futagami T."/>
            <person name="Toyoda A."/>
            <person name="Takaki Y."/>
            <person name="Nishi S."/>
            <person name="Hori S."/>
            <person name="Arai W."/>
            <person name="Tsubouchi T."/>
            <person name="Morono Y."/>
            <person name="Uchiyama I."/>
            <person name="Ito T."/>
            <person name="Fujiyama A."/>
            <person name="Inagaki F."/>
            <person name="Takami H."/>
        </authorList>
    </citation>
    <scope>NUCLEOTIDE SEQUENCE</scope>
    <source>
        <strain evidence="9">Expedition CK06-06</strain>
    </source>
</reference>
<evidence type="ECO:0000256" key="4">
    <source>
        <dbReference type="ARBA" id="ARBA00022692"/>
    </source>
</evidence>
<feature type="non-terminal residue" evidence="9">
    <location>
        <position position="135"/>
    </location>
</feature>
<dbReference type="PANTHER" id="PTHR30193">
    <property type="entry name" value="ABC TRANSPORTER PERMEASE PROTEIN"/>
    <property type="match status" value="1"/>
</dbReference>
<dbReference type="SUPFAM" id="SSF161098">
    <property type="entry name" value="MetI-like"/>
    <property type="match status" value="1"/>
</dbReference>
<evidence type="ECO:0000259" key="8">
    <source>
        <dbReference type="PROSITE" id="PS50928"/>
    </source>
</evidence>
<protein>
    <recommendedName>
        <fullName evidence="8">ABC transmembrane type-1 domain-containing protein</fullName>
    </recommendedName>
</protein>
<dbReference type="PROSITE" id="PS50928">
    <property type="entry name" value="ABC_TM1"/>
    <property type="match status" value="1"/>
</dbReference>
<dbReference type="EMBL" id="BART01018218">
    <property type="protein sequence ID" value="GAG87410.1"/>
    <property type="molecule type" value="Genomic_DNA"/>
</dbReference>
<dbReference type="InterPro" id="IPR035906">
    <property type="entry name" value="MetI-like_sf"/>
</dbReference>
<dbReference type="InterPro" id="IPR051393">
    <property type="entry name" value="ABC_transporter_permease"/>
</dbReference>
<evidence type="ECO:0000313" key="9">
    <source>
        <dbReference type="EMBL" id="GAG87410.1"/>
    </source>
</evidence>
<evidence type="ECO:0000256" key="1">
    <source>
        <dbReference type="ARBA" id="ARBA00004651"/>
    </source>
</evidence>
<evidence type="ECO:0000256" key="6">
    <source>
        <dbReference type="ARBA" id="ARBA00023136"/>
    </source>
</evidence>